<evidence type="ECO:0000256" key="1">
    <source>
        <dbReference type="ARBA" id="ARBA00004606"/>
    </source>
</evidence>
<keyword evidence="4" id="KW-0808">Transferase</keyword>
<evidence type="ECO:0000256" key="2">
    <source>
        <dbReference type="ARBA" id="ARBA00010413"/>
    </source>
</evidence>
<dbReference type="STRING" id="10141.ENSCPOP00000002680"/>
<evidence type="ECO:0000313" key="14">
    <source>
        <dbReference type="Proteomes" id="UP000005447"/>
    </source>
</evidence>
<organism evidence="13 14">
    <name type="scientific">Cavia porcellus</name>
    <name type="common">Guinea pig</name>
    <dbReference type="NCBI Taxonomy" id="10141"/>
    <lineage>
        <taxon>Eukaryota</taxon>
        <taxon>Metazoa</taxon>
        <taxon>Chordata</taxon>
        <taxon>Craniata</taxon>
        <taxon>Vertebrata</taxon>
        <taxon>Euteleostomi</taxon>
        <taxon>Mammalia</taxon>
        <taxon>Eutheria</taxon>
        <taxon>Euarchontoglires</taxon>
        <taxon>Glires</taxon>
        <taxon>Rodentia</taxon>
        <taxon>Hystricomorpha</taxon>
        <taxon>Caviidae</taxon>
        <taxon>Cavia</taxon>
    </lineage>
</organism>
<dbReference type="Ensembl" id="ENSCPOT00000002988.3">
    <property type="protein sequence ID" value="ENSCPOP00000002680.3"/>
    <property type="gene ID" value="ENSCPOG00000002951.4"/>
</dbReference>
<keyword evidence="7" id="KW-1133">Transmembrane helix</keyword>
<dbReference type="GeneTree" id="ENSGT00950000182858"/>
<gene>
    <name evidence="13" type="primary">GLT6D1</name>
</gene>
<keyword evidence="3" id="KW-0328">Glycosyltransferase</keyword>
<evidence type="ECO:0000256" key="8">
    <source>
        <dbReference type="ARBA" id="ARBA00023136"/>
    </source>
</evidence>
<evidence type="ECO:0000256" key="10">
    <source>
        <dbReference type="PIRSR" id="PIRSR605076-1"/>
    </source>
</evidence>
<dbReference type="VEuPathDB" id="HostDB:ENSCPOG00000002951"/>
<evidence type="ECO:0000256" key="7">
    <source>
        <dbReference type="ARBA" id="ARBA00022989"/>
    </source>
</evidence>
<keyword evidence="8" id="KW-0472">Membrane</keyword>
<dbReference type="RefSeq" id="XP_023422066.1">
    <property type="nucleotide sequence ID" value="XM_023566298.2"/>
</dbReference>
<evidence type="ECO:0000256" key="11">
    <source>
        <dbReference type="PIRSR" id="PIRSR605076-2"/>
    </source>
</evidence>
<dbReference type="GO" id="GO:0005794">
    <property type="term" value="C:Golgi apparatus"/>
    <property type="evidence" value="ECO:0007669"/>
    <property type="project" value="TreeGrafter"/>
</dbReference>
<dbReference type="GO" id="GO:0031982">
    <property type="term" value="C:vesicle"/>
    <property type="evidence" value="ECO:0007669"/>
    <property type="project" value="TreeGrafter"/>
</dbReference>
<name>H0UZR1_CAVPO</name>
<evidence type="ECO:0000256" key="5">
    <source>
        <dbReference type="ARBA" id="ARBA00022692"/>
    </source>
</evidence>
<dbReference type="HOGENOM" id="CLU_062445_0_0_1"/>
<dbReference type="EMBL" id="AAKN02024166">
    <property type="status" value="NOT_ANNOTATED_CDS"/>
    <property type="molecule type" value="Genomic_DNA"/>
</dbReference>
<dbReference type="GeneID" id="100721536"/>
<feature type="binding site" evidence="11">
    <location>
        <position position="195"/>
    </location>
    <ligand>
        <name>an alpha-L-fucosyl-(1-&gt;2)-beta-D-galactosyl derivative</name>
        <dbReference type="ChEBI" id="CHEBI:140327"/>
    </ligand>
</feature>
<keyword evidence="14" id="KW-1185">Reference proteome</keyword>
<feature type="active site" description="Nucleophile" evidence="10">
    <location>
        <position position="262"/>
    </location>
</feature>
<dbReference type="eggNOG" id="ENOG502RU0J">
    <property type="taxonomic scope" value="Eukaryota"/>
</dbReference>
<dbReference type="InParanoid" id="H0UZR1"/>
<protein>
    <submittedName>
        <fullName evidence="13">Glycosyltransferase 6 domain containing 1</fullName>
    </submittedName>
</protein>
<dbReference type="Gene3D" id="3.90.550.10">
    <property type="entry name" value="Spore Coat Polysaccharide Biosynthesis Protein SpsA, Chain A"/>
    <property type="match status" value="1"/>
</dbReference>
<dbReference type="GO" id="GO:0016758">
    <property type="term" value="F:hexosyltransferase activity"/>
    <property type="evidence" value="ECO:0007669"/>
    <property type="project" value="InterPro"/>
</dbReference>
<keyword evidence="12" id="KW-0479">Metal-binding</keyword>
<dbReference type="PANTHER" id="PTHR10462">
    <property type="entry name" value="GLYCOSYLTRANSFERASE-RELATED"/>
    <property type="match status" value="1"/>
</dbReference>
<evidence type="ECO:0000256" key="9">
    <source>
        <dbReference type="ARBA" id="ARBA00023180"/>
    </source>
</evidence>
<dbReference type="Pfam" id="PF03414">
    <property type="entry name" value="Glyco_transf_6"/>
    <property type="match status" value="1"/>
</dbReference>
<dbReference type="OrthoDB" id="10013941at2759"/>
<keyword evidence="9" id="KW-0325">Glycoprotein</keyword>
<keyword evidence="6" id="KW-0735">Signal-anchor</keyword>
<accession>H0UZR1</accession>
<comment type="similarity">
    <text evidence="2">Belongs to the glycosyltransferase 6 family.</text>
</comment>
<dbReference type="PANTHER" id="PTHR10462:SF27">
    <property type="entry name" value="GLYCOSYLTRANSFERASE 6 DOMAIN-CONTAINING PROTEIN 1-RELATED"/>
    <property type="match status" value="1"/>
</dbReference>
<dbReference type="GO" id="GO:0016020">
    <property type="term" value="C:membrane"/>
    <property type="evidence" value="ECO:0007669"/>
    <property type="project" value="UniProtKB-SubCell"/>
</dbReference>
<reference evidence="14" key="1">
    <citation type="journal article" date="2011" name="Nature">
        <title>A high-resolution map of human evolutionary constraint using 29 mammals.</title>
        <authorList>
            <person name="Lindblad-Toh K."/>
            <person name="Garber M."/>
            <person name="Zuk O."/>
            <person name="Lin M.F."/>
            <person name="Parker B.J."/>
            <person name="Washietl S."/>
            <person name="Kheradpour P."/>
            <person name="Ernst J."/>
            <person name="Jordan G."/>
            <person name="Mauceli E."/>
            <person name="Ward L.D."/>
            <person name="Lowe C.B."/>
            <person name="Holloway A.K."/>
            <person name="Clamp M."/>
            <person name="Gnerre S."/>
            <person name="Alfoldi J."/>
            <person name="Beal K."/>
            <person name="Chang J."/>
            <person name="Clawson H."/>
            <person name="Cuff J."/>
            <person name="Di Palma F."/>
            <person name="Fitzgerald S."/>
            <person name="Flicek P."/>
            <person name="Guttman M."/>
            <person name="Hubisz M.J."/>
            <person name="Jaffe D.B."/>
            <person name="Jungreis I."/>
            <person name="Kent W.J."/>
            <person name="Kostka D."/>
            <person name="Lara M."/>
            <person name="Martins A.L."/>
            <person name="Massingham T."/>
            <person name="Moltke I."/>
            <person name="Raney B.J."/>
            <person name="Rasmussen M.D."/>
            <person name="Robinson J."/>
            <person name="Stark A."/>
            <person name="Vilella A.J."/>
            <person name="Wen J."/>
            <person name="Xie X."/>
            <person name="Zody M.C."/>
            <person name="Baldwin J."/>
            <person name="Bloom T."/>
            <person name="Chin C.W."/>
            <person name="Heiman D."/>
            <person name="Nicol R."/>
            <person name="Nusbaum C."/>
            <person name="Young S."/>
            <person name="Wilkinson J."/>
            <person name="Worley K.C."/>
            <person name="Kovar C.L."/>
            <person name="Muzny D.M."/>
            <person name="Gibbs R.A."/>
            <person name="Cree A."/>
            <person name="Dihn H.H."/>
            <person name="Fowler G."/>
            <person name="Jhangiani S."/>
            <person name="Joshi V."/>
            <person name="Lee S."/>
            <person name="Lewis L.R."/>
            <person name="Nazareth L.V."/>
            <person name="Okwuonu G."/>
            <person name="Santibanez J."/>
            <person name="Warren W.C."/>
            <person name="Mardis E.R."/>
            <person name="Weinstock G.M."/>
            <person name="Wilson R.K."/>
            <person name="Delehaunty K."/>
            <person name="Dooling D."/>
            <person name="Fronik C."/>
            <person name="Fulton L."/>
            <person name="Fulton B."/>
            <person name="Graves T."/>
            <person name="Minx P."/>
            <person name="Sodergren E."/>
            <person name="Birney E."/>
            <person name="Margulies E.H."/>
            <person name="Herrero J."/>
            <person name="Green E.D."/>
            <person name="Haussler D."/>
            <person name="Siepel A."/>
            <person name="Goldman N."/>
            <person name="Pollard K.S."/>
            <person name="Pedersen J.S."/>
            <person name="Lander E.S."/>
            <person name="Kellis M."/>
        </authorList>
    </citation>
    <scope>NUCLEOTIDE SEQUENCE [LARGE SCALE GENOMIC DNA]</scope>
    <source>
        <strain evidence="14">2N</strain>
    </source>
</reference>
<feature type="binding site" evidence="11">
    <location>
        <position position="285"/>
    </location>
    <ligand>
        <name>an alpha-L-fucosyl-(1-&gt;2)-beta-D-galactosyl derivative</name>
        <dbReference type="ChEBI" id="CHEBI:140327"/>
    </ligand>
</feature>
<evidence type="ECO:0000256" key="3">
    <source>
        <dbReference type="ARBA" id="ARBA00022676"/>
    </source>
</evidence>
<proteinExistence type="inferred from homology"/>
<feature type="binding site" evidence="11">
    <location>
        <position position="262"/>
    </location>
    <ligand>
        <name>an alpha-L-fucosyl-(1-&gt;2)-beta-D-galactosyl derivative</name>
        <dbReference type="ChEBI" id="CHEBI:140327"/>
    </ligand>
</feature>
<reference evidence="13" key="2">
    <citation type="submission" date="2025-08" db="UniProtKB">
        <authorList>
            <consortium name="Ensembl"/>
        </authorList>
    </citation>
    <scope>IDENTIFICATION</scope>
    <source>
        <strain evidence="13">2N</strain>
    </source>
</reference>
<keyword evidence="5" id="KW-0812">Transmembrane</keyword>
<comment type="cofactor">
    <cofactor evidence="12">
        <name>Mn(2+)</name>
        <dbReference type="ChEBI" id="CHEBI:29035"/>
    </cofactor>
    <text evidence="12">Binds 1 Mn(2+) ion per subunit.</text>
</comment>
<reference evidence="13" key="3">
    <citation type="submission" date="2025-09" db="UniProtKB">
        <authorList>
            <consortium name="Ensembl"/>
        </authorList>
    </citation>
    <scope>IDENTIFICATION</scope>
    <source>
        <strain evidence="13">2N</strain>
    </source>
</reference>
<dbReference type="Proteomes" id="UP000005447">
    <property type="component" value="Unassembled WGS sequence"/>
</dbReference>
<evidence type="ECO:0000256" key="6">
    <source>
        <dbReference type="ARBA" id="ARBA00022968"/>
    </source>
</evidence>
<dbReference type="SUPFAM" id="SSF53448">
    <property type="entry name" value="Nucleotide-diphospho-sugar transferases"/>
    <property type="match status" value="1"/>
</dbReference>
<sequence>MKFKRILFLISFIVTLLMAKLYFRNGQVKELQLSAWFHPRKRPDVLTVTDWLAPVLWEGTFSRQALRRHYRDQNLTMGLATCVSTRTASDHMERFLRSAAVHFMPGQRVIFYIILDSYVEPPDIEPRPLQSFQILMMDEEWWLPSLKLMCLKVLEEHLVSHIREEVDFFFSMDSSLFFQGDFGLETLGTLVAQLHIWWYFQNQILPYERRSSSEAYIPLGQGDFYYGDTILGGTPWQVLDLVEWCLKGMVQDLQNGLNSTFEKYLNKYFFLHKPTKLLSPEYGWDLRFNLPPQVRYIKVAQQQEV</sequence>
<keyword evidence="12" id="KW-0464">Manganese</keyword>
<evidence type="ECO:0000256" key="4">
    <source>
        <dbReference type="ARBA" id="ARBA00022679"/>
    </source>
</evidence>
<dbReference type="InterPro" id="IPR029044">
    <property type="entry name" value="Nucleotide-diphossugar_trans"/>
</dbReference>
<evidence type="ECO:0000313" key="13">
    <source>
        <dbReference type="Ensembl" id="ENSCPOP00000002680.3"/>
    </source>
</evidence>
<dbReference type="AlphaFoldDB" id="H0UZR1"/>
<dbReference type="InterPro" id="IPR005076">
    <property type="entry name" value="Glyco_trans_6"/>
</dbReference>
<dbReference type="FunCoup" id="H0UZR1">
    <property type="interactions" value="6"/>
</dbReference>
<dbReference type="GO" id="GO:0046872">
    <property type="term" value="F:metal ion binding"/>
    <property type="evidence" value="ECO:0007669"/>
    <property type="project" value="UniProtKB-KW"/>
</dbReference>
<dbReference type="Bgee" id="ENSCPOG00000002951">
    <property type="expression patterns" value="Expressed in testis and 1 other cell type or tissue"/>
</dbReference>
<evidence type="ECO:0000256" key="12">
    <source>
        <dbReference type="PIRSR" id="PIRSR605076-3"/>
    </source>
</evidence>
<dbReference type="GO" id="GO:0005975">
    <property type="term" value="P:carbohydrate metabolic process"/>
    <property type="evidence" value="ECO:0007669"/>
    <property type="project" value="InterPro"/>
</dbReference>
<feature type="binding site" evidence="12">
    <location>
        <position position="173"/>
    </location>
    <ligand>
        <name>Mn(2+)</name>
        <dbReference type="ChEBI" id="CHEBI:29035"/>
    </ligand>
</feature>
<dbReference type="OMA" id="WLAPILW"/>
<comment type="subcellular location">
    <subcellularLocation>
        <location evidence="1">Membrane</location>
        <topology evidence="1">Single-pass type II membrane protein</topology>
    </subcellularLocation>
</comment>